<protein>
    <recommendedName>
        <fullName evidence="2">Chromo domain-containing protein</fullName>
    </recommendedName>
</protein>
<gene>
    <name evidence="3" type="ORF">PEVE_00032704</name>
</gene>
<feature type="compositionally biased region" description="Acidic residues" evidence="1">
    <location>
        <begin position="969"/>
        <end position="978"/>
    </location>
</feature>
<dbReference type="Gene3D" id="3.40.395.10">
    <property type="entry name" value="Adenoviral Proteinase, Chain A"/>
    <property type="match status" value="1"/>
</dbReference>
<sequence length="1634" mass="185450">MSDNFSLSFSGLRQVYEHSVSKSHLEAIEFCLSSEKKKDVKDKQSVPKQQSLDKYFKPHNWNESKKQVKCHFLWNPEVVNQFKDDSQIRRTTVEGMFHKLKRKNGIKCLKKGHVGCRQFSTWKRRHPLEYQNLKEKVEKSPKSVYIPNAETIFICGQRISVDGGVKSLDPPCLGVAFTTGEHPYTCSNCYQQTRSLKNLMKKRKKARYLGENPRVGKKGFRNDYAKQGEHLKAFKQAKQEKRKADKTSLALVDLMKKPKRWSDVLFESCLKDDEAKLVADLARLLETGVSQSNPIQVTVIRNLVSKLKSKNNTKYVDIIKDISALHKNRLGQKNYALLSEVFGLPCATTASQRVTTTRLEPGFNLEAIKRAALEFQGFSVIECSDEARALRFIEPRLDKSGKLELLGKCWNPDVDTWQNQIVNVPEMDPAKGDVDEFSALKRLVDDLIKSDSLSKSVSVHNFTALCSTDKPDIVHCMWPTPNSGYKAMHLLKFLEKLRWLSFYNENGTPRQTPLSLLGFSTDSAGFSLHASVISMTPTEQHVKEGVFFLRLGVPEERFAAPYYSDLPFISFLDWDHERRLFAKCLKYETLDLTLWKGKKGSCSWMSIQHLKQLKDICEKRGISCGFSSLDLELGKFFDQNSDAADRMFTLRIADLLDQHVPGSHGTSLYIRAVYALIEPFRNIEFGTPAEVQTSVSKGITLLRLWKKVVELQKLRLRASKGAKCDPNRRGHFLTYGCETTAEILFAAATLYNLALFLHFSQLGPSWASPRNTGTRATERMIRELQGKTNQIQSLNSQPTFADMLINVSAVQFNQNVEKKLAAKGVKIAPSTKRRKENYNFPTVTRSQLPLADKYEYPSSFAAFQKEQQKAHEEGVKEAQTLFERYAPAAAVECLKESNSWQRPYSFDFVDGVKFVSEECPLPSTYNKLNLSFGDLVNIENVVEERGIEDKIHDVYVAPIPSPGDLSACSDEEDEEPDDQNNVSSKSKSKWHITKLENGKLSHIHIRRALELLLPREWISRNRGQRHTAAKYLPGHAPICKIVAIRSNDGKDLVSANSKKEKDLSVRFTLYSKMDGYYVVPSELPVSSWRPVSGILTAIELECYEGRFSLSKESATWLSEKGYLPFEEVINTSSRMQDVRKASEGSDESELSDMSEGHSKVSEGYYEVEQIVDRRINPATQAFEYLVRFKGYSECDDLWLPASSFNMPLNYVSVSSFGRKRKWRTNIDESTSEHCSESPKRKLRRKFTQKPRSSKDHQNDSKKERPKSLASNVDITFIADQHVSFCVQGKAGEVAKLFEKDLKERSTRFCCSRADIAVQNFPKIVPISQHDVTIRSGTKDCCDPLTIQSLPPLSVYEHGAKALLKIVEKKGDNYSLRFASIGNFSRESLPILHNYYVLKDIRNKFKEEKAFLEKRLSGISEKDKETLVNAILYRRTATPALLARRNGIDLSVDQVTCLIGERYVTDNVINYLMSIFVEEGNTLSGKNTCLAADSILLCCSERIIGSSVRNSCFGKNVTQLTTILLPTHLKENSHWGLCKIDVPAKSVFFDDGFHMKPPKQLDVVVKAVLRTLYSLSKSDIFDLHAWEPLQFRRFGMPDQPCSGDGSSSCGVAVLLASRSFFQREALTWSYKDTPY</sequence>
<organism evidence="3 4">
    <name type="scientific">Porites evermanni</name>
    <dbReference type="NCBI Taxonomy" id="104178"/>
    <lineage>
        <taxon>Eukaryota</taxon>
        <taxon>Metazoa</taxon>
        <taxon>Cnidaria</taxon>
        <taxon>Anthozoa</taxon>
        <taxon>Hexacorallia</taxon>
        <taxon>Scleractinia</taxon>
        <taxon>Fungiina</taxon>
        <taxon>Poritidae</taxon>
        <taxon>Porites</taxon>
    </lineage>
</organism>
<dbReference type="SUPFAM" id="SSF54160">
    <property type="entry name" value="Chromo domain-like"/>
    <property type="match status" value="1"/>
</dbReference>
<evidence type="ECO:0000259" key="2">
    <source>
        <dbReference type="PROSITE" id="PS50013"/>
    </source>
</evidence>
<dbReference type="SUPFAM" id="SSF54001">
    <property type="entry name" value="Cysteine proteinases"/>
    <property type="match status" value="1"/>
</dbReference>
<dbReference type="InterPro" id="IPR000953">
    <property type="entry name" value="Chromo/chromo_shadow_dom"/>
</dbReference>
<feature type="non-terminal residue" evidence="3">
    <location>
        <position position="1634"/>
    </location>
</feature>
<dbReference type="CDD" id="cd00024">
    <property type="entry name" value="CD_CSD"/>
    <property type="match status" value="1"/>
</dbReference>
<evidence type="ECO:0000313" key="4">
    <source>
        <dbReference type="Proteomes" id="UP001159427"/>
    </source>
</evidence>
<feature type="region of interest" description="Disordered" evidence="1">
    <location>
        <begin position="1227"/>
        <end position="1267"/>
    </location>
</feature>
<reference evidence="3 4" key="1">
    <citation type="submission" date="2022-05" db="EMBL/GenBank/DDBJ databases">
        <authorList>
            <consortium name="Genoscope - CEA"/>
            <person name="William W."/>
        </authorList>
    </citation>
    <scope>NUCLEOTIDE SEQUENCE [LARGE SCALE GENOMIC DNA]</scope>
</reference>
<accession>A0ABN8LI73</accession>
<dbReference type="InterPro" id="IPR038765">
    <property type="entry name" value="Papain-like_cys_pep_sf"/>
</dbReference>
<dbReference type="InterPro" id="IPR016197">
    <property type="entry name" value="Chromo-like_dom_sf"/>
</dbReference>
<proteinExistence type="predicted"/>
<feature type="region of interest" description="Disordered" evidence="1">
    <location>
        <begin position="1136"/>
        <end position="1159"/>
    </location>
</feature>
<dbReference type="EMBL" id="CALNXI010000048">
    <property type="protein sequence ID" value="CAH3016796.1"/>
    <property type="molecule type" value="Genomic_DNA"/>
</dbReference>
<comment type="caution">
    <text evidence="3">The sequence shown here is derived from an EMBL/GenBank/DDBJ whole genome shotgun (WGS) entry which is preliminary data.</text>
</comment>
<evidence type="ECO:0000313" key="3">
    <source>
        <dbReference type="EMBL" id="CAH3016796.1"/>
    </source>
</evidence>
<dbReference type="Gene3D" id="2.40.50.40">
    <property type="match status" value="1"/>
</dbReference>
<feature type="compositionally biased region" description="Basic and acidic residues" evidence="1">
    <location>
        <begin position="1252"/>
        <end position="1266"/>
    </location>
</feature>
<feature type="domain" description="Chromo" evidence="2">
    <location>
        <begin position="1165"/>
        <end position="1228"/>
    </location>
</feature>
<keyword evidence="4" id="KW-1185">Reference proteome</keyword>
<feature type="compositionally biased region" description="Basic and acidic residues" evidence="1">
    <location>
        <begin position="1227"/>
        <end position="1239"/>
    </location>
</feature>
<name>A0ABN8LI73_9CNID</name>
<dbReference type="PROSITE" id="PS50013">
    <property type="entry name" value="CHROMO_2"/>
    <property type="match status" value="1"/>
</dbReference>
<evidence type="ECO:0000256" key="1">
    <source>
        <dbReference type="SAM" id="MobiDB-lite"/>
    </source>
</evidence>
<dbReference type="Proteomes" id="UP001159427">
    <property type="component" value="Unassembled WGS sequence"/>
</dbReference>
<feature type="region of interest" description="Disordered" evidence="1">
    <location>
        <begin position="965"/>
        <end position="988"/>
    </location>
</feature>